<dbReference type="AlphaFoldDB" id="A0A1M5BWY4"/>
<evidence type="ECO:0000313" key="1">
    <source>
        <dbReference type="EMBL" id="SHF46911.1"/>
    </source>
</evidence>
<protein>
    <recommendedName>
        <fullName evidence="3">Outer membrane lipoprotein-sorting protein</fullName>
    </recommendedName>
</protein>
<dbReference type="Proteomes" id="UP000183945">
    <property type="component" value="Unassembled WGS sequence"/>
</dbReference>
<organism evidence="1 2">
    <name type="scientific">Salegentibacter echinorum</name>
    <dbReference type="NCBI Taxonomy" id="1073325"/>
    <lineage>
        <taxon>Bacteria</taxon>
        <taxon>Pseudomonadati</taxon>
        <taxon>Bacteroidota</taxon>
        <taxon>Flavobacteriia</taxon>
        <taxon>Flavobacteriales</taxon>
        <taxon>Flavobacteriaceae</taxon>
        <taxon>Salegentibacter</taxon>
    </lineage>
</organism>
<evidence type="ECO:0000313" key="2">
    <source>
        <dbReference type="Proteomes" id="UP000183945"/>
    </source>
</evidence>
<accession>A0A1M5BWY4</accession>
<dbReference type="RefSeq" id="WP_072875870.1">
    <property type="nucleotide sequence ID" value="NZ_FQVT01000001.1"/>
</dbReference>
<proteinExistence type="predicted"/>
<name>A0A1M5BWY4_SALEC</name>
<dbReference type="OrthoDB" id="892266at2"/>
<reference evidence="2" key="1">
    <citation type="submission" date="2016-11" db="EMBL/GenBank/DDBJ databases">
        <authorList>
            <person name="Varghese N."/>
            <person name="Submissions S."/>
        </authorList>
    </citation>
    <scope>NUCLEOTIDE SEQUENCE [LARGE SCALE GENOMIC DNA]</scope>
    <source>
        <strain evidence="2">DSM 24579</strain>
    </source>
</reference>
<dbReference type="STRING" id="1073325.SAMN05444483_101227"/>
<evidence type="ECO:0008006" key="3">
    <source>
        <dbReference type="Google" id="ProtNLM"/>
    </source>
</evidence>
<gene>
    <name evidence="1" type="ORF">SAMN05444483_101227</name>
</gene>
<dbReference type="PROSITE" id="PS51257">
    <property type="entry name" value="PROKAR_LIPOPROTEIN"/>
    <property type="match status" value="1"/>
</dbReference>
<dbReference type="EMBL" id="FQVT01000001">
    <property type="protein sequence ID" value="SHF46911.1"/>
    <property type="molecule type" value="Genomic_DNA"/>
</dbReference>
<sequence>MKKLLLLSFLSIGLLSCKNNKKAEGMDLDGANASKKIEQQIAEAHGLNNFKNVKEIQFTFNVKSDDSLRTSRSWTWKPQTDEIRLTEGDISRTYTRKNNLNEEEKKMDQKFVNDSYWLLFPFQMVWSDANISEEKMGNAPISKKEMNYLEVSYGDNGGYTPGDTYVIYYEDDLLLQEWIYKSADGNREMPTTWEDFEDYKGLKISKSHKSPDGDFELFFTDVKVK</sequence>
<keyword evidence="2" id="KW-1185">Reference proteome</keyword>